<feature type="compositionally biased region" description="Polar residues" evidence="4">
    <location>
        <begin position="70"/>
        <end position="84"/>
    </location>
</feature>
<gene>
    <name evidence="6" type="primary">LOC113726466</name>
</gene>
<evidence type="ECO:0000256" key="4">
    <source>
        <dbReference type="SAM" id="MobiDB-lite"/>
    </source>
</evidence>
<evidence type="ECO:0000313" key="6">
    <source>
        <dbReference type="RefSeq" id="XP_071930916.1"/>
    </source>
</evidence>
<keyword evidence="5" id="KW-1185">Reference proteome</keyword>
<evidence type="ECO:0000256" key="3">
    <source>
        <dbReference type="ARBA" id="ARBA00023242"/>
    </source>
</evidence>
<keyword evidence="3" id="KW-0539">Nucleus</keyword>
<comment type="subcellular location">
    <subcellularLocation>
        <location evidence="1">Nucleus</location>
        <location evidence="1">Nucleolus</location>
    </subcellularLocation>
</comment>
<protein>
    <submittedName>
        <fullName evidence="6">Uncharacterized protein isoform X4</fullName>
    </submittedName>
</protein>
<dbReference type="Pfam" id="PF15341">
    <property type="entry name" value="SLX9"/>
    <property type="match status" value="1"/>
</dbReference>
<accession>A0ABM4WGK5</accession>
<dbReference type="PANTHER" id="PTHR31109:SF2">
    <property type="entry name" value="RIBOSOME BIOGENESIS PROTEIN SLX9 HOMOLOG"/>
    <property type="match status" value="1"/>
</dbReference>
<sequence>MGKPSSGAEAKTTRAERKFEKKVQFYSKVRDTVASLTAQKAITKKTRSRQKKLKAYDFSSLTEFLPELKTPQQRSPLPSKLNSKTRLKEGNQLKTVLNHPAFQSDPLGSIHQHLQNTQPLADKKPKPKYNKSESKKAKRKRSKASRGPQQMEV</sequence>
<feature type="region of interest" description="Disordered" evidence="4">
    <location>
        <begin position="67"/>
        <end position="153"/>
    </location>
</feature>
<dbReference type="RefSeq" id="XP_071930916.1">
    <property type="nucleotide sequence ID" value="XM_072074815.1"/>
</dbReference>
<dbReference type="PANTHER" id="PTHR31109">
    <property type="entry name" value="PROTEIN FAM207A"/>
    <property type="match status" value="1"/>
</dbReference>
<reference evidence="6" key="1">
    <citation type="submission" date="2025-08" db="UniProtKB">
        <authorList>
            <consortium name="RefSeq"/>
        </authorList>
    </citation>
    <scope>IDENTIFICATION</scope>
    <source>
        <tissue evidence="6">Leaves</tissue>
    </source>
</reference>
<dbReference type="GeneID" id="113726466"/>
<evidence type="ECO:0000256" key="2">
    <source>
        <dbReference type="ARBA" id="ARBA00011022"/>
    </source>
</evidence>
<name>A0ABM4WGK5_COFAR</name>
<proteinExistence type="inferred from homology"/>
<evidence type="ECO:0000313" key="5">
    <source>
        <dbReference type="Proteomes" id="UP001652660"/>
    </source>
</evidence>
<dbReference type="Proteomes" id="UP001652660">
    <property type="component" value="Chromosome 2c"/>
</dbReference>
<evidence type="ECO:0000256" key="1">
    <source>
        <dbReference type="ARBA" id="ARBA00004604"/>
    </source>
</evidence>
<comment type="similarity">
    <text evidence="2">Belongs to the SLX9 family.</text>
</comment>
<organism evidence="5 6">
    <name type="scientific">Coffea arabica</name>
    <name type="common">Arabian coffee</name>
    <dbReference type="NCBI Taxonomy" id="13443"/>
    <lineage>
        <taxon>Eukaryota</taxon>
        <taxon>Viridiplantae</taxon>
        <taxon>Streptophyta</taxon>
        <taxon>Embryophyta</taxon>
        <taxon>Tracheophyta</taxon>
        <taxon>Spermatophyta</taxon>
        <taxon>Magnoliopsida</taxon>
        <taxon>eudicotyledons</taxon>
        <taxon>Gunneridae</taxon>
        <taxon>Pentapetalae</taxon>
        <taxon>asterids</taxon>
        <taxon>lamiids</taxon>
        <taxon>Gentianales</taxon>
        <taxon>Rubiaceae</taxon>
        <taxon>Ixoroideae</taxon>
        <taxon>Gardenieae complex</taxon>
        <taxon>Bertiereae - Coffeeae clade</taxon>
        <taxon>Coffeeae</taxon>
        <taxon>Coffea</taxon>
    </lineage>
</organism>
<dbReference type="InterPro" id="IPR028160">
    <property type="entry name" value="Slx9-like"/>
</dbReference>